<dbReference type="HOGENOM" id="CLU_127661_1_0_6"/>
<evidence type="ECO:0000313" key="2">
    <source>
        <dbReference type="Proteomes" id="UP000004263"/>
    </source>
</evidence>
<organism evidence="1 2">
    <name type="scientific">Bermanella marisrubri</name>
    <dbReference type="NCBI Taxonomy" id="207949"/>
    <lineage>
        <taxon>Bacteria</taxon>
        <taxon>Pseudomonadati</taxon>
        <taxon>Pseudomonadota</taxon>
        <taxon>Gammaproteobacteria</taxon>
        <taxon>Oceanospirillales</taxon>
        <taxon>Oceanospirillaceae</taxon>
        <taxon>Bermanella</taxon>
    </lineage>
</organism>
<protein>
    <recommendedName>
        <fullName evidence="3">SCP2 domain-containing protein</fullName>
    </recommendedName>
</protein>
<accession>Q1N401</accession>
<keyword evidence="2" id="KW-1185">Reference proteome</keyword>
<proteinExistence type="predicted"/>
<evidence type="ECO:0008006" key="3">
    <source>
        <dbReference type="Google" id="ProtNLM"/>
    </source>
</evidence>
<dbReference type="Gene3D" id="3.30.1050.10">
    <property type="entry name" value="SCP2 sterol-binding domain"/>
    <property type="match status" value="1"/>
</dbReference>
<name>Q1N401_9GAMM</name>
<gene>
    <name evidence="1" type="ORF">RED65_15247</name>
</gene>
<dbReference type="RefSeq" id="WP_007018135.1">
    <property type="nucleotide sequence ID" value="NZ_CH724115.1"/>
</dbReference>
<evidence type="ECO:0000313" key="1">
    <source>
        <dbReference type="EMBL" id="EAT13064.1"/>
    </source>
</evidence>
<reference evidence="1 2" key="1">
    <citation type="submission" date="2006-03" db="EMBL/GenBank/DDBJ databases">
        <authorList>
            <person name="Pinhassi J."/>
            <person name="Pedros-Alio C."/>
            <person name="Ferriera S."/>
            <person name="Johnson J."/>
            <person name="Kravitz S."/>
            <person name="Halpern A."/>
            <person name="Remington K."/>
            <person name="Beeson K."/>
            <person name="Tran B."/>
            <person name="Rogers Y.-H."/>
            <person name="Friedman R."/>
            <person name="Venter J.C."/>
        </authorList>
    </citation>
    <scope>NUCLEOTIDE SEQUENCE [LARGE SCALE GENOMIC DNA]</scope>
    <source>
        <strain evidence="1 2">RED65</strain>
    </source>
</reference>
<dbReference type="AlphaFoldDB" id="Q1N401"/>
<dbReference type="EMBL" id="AAQH01000003">
    <property type="protein sequence ID" value="EAT13064.1"/>
    <property type="molecule type" value="Genomic_DNA"/>
</dbReference>
<comment type="caution">
    <text evidence="1">The sequence shown here is derived from an EMBL/GenBank/DDBJ whole genome shotgun (WGS) entry which is preliminary data.</text>
</comment>
<dbReference type="InterPro" id="IPR036527">
    <property type="entry name" value="SCP2_sterol-bd_dom_sf"/>
</dbReference>
<dbReference type="STRING" id="207949.RED65_15247"/>
<dbReference type="Proteomes" id="UP000004263">
    <property type="component" value="Unassembled WGS sequence"/>
</dbReference>
<sequence length="124" mass="13858">MQTIKFKILLWALGKILKKAAKDNPACQEYIAGKDLVFQIQTHSGTGRHYVVKDGNVKTKRGLVDEPTFALDFKDAAAGLSILTAKDKNAFMAGIQNKDLVIKGDFSEVMWFQGLTKFLKPRKK</sequence>